<dbReference type="Gene3D" id="1.10.10.10">
    <property type="entry name" value="Winged helix-like DNA-binding domain superfamily/Winged helix DNA-binding domain"/>
    <property type="match status" value="1"/>
</dbReference>
<name>A0ABY7K2C6_9ACTN</name>
<evidence type="ECO:0000256" key="3">
    <source>
        <dbReference type="ARBA" id="ARBA00023163"/>
    </source>
</evidence>
<dbReference type="SMART" id="SM00346">
    <property type="entry name" value="HTH_ICLR"/>
    <property type="match status" value="1"/>
</dbReference>
<proteinExistence type="predicted"/>
<dbReference type="Proteomes" id="UP001164693">
    <property type="component" value="Chromosome"/>
</dbReference>
<evidence type="ECO:0000313" key="6">
    <source>
        <dbReference type="EMBL" id="WAX58977.1"/>
    </source>
</evidence>
<dbReference type="Gene3D" id="3.30.450.40">
    <property type="match status" value="1"/>
</dbReference>
<dbReference type="InterPro" id="IPR014757">
    <property type="entry name" value="Tscrpt_reg_IclR_C"/>
</dbReference>
<dbReference type="RefSeq" id="WP_269445517.1">
    <property type="nucleotide sequence ID" value="NZ_CP097463.1"/>
</dbReference>
<keyword evidence="1" id="KW-0805">Transcription regulation</keyword>
<dbReference type="SUPFAM" id="SSF46785">
    <property type="entry name" value="Winged helix' DNA-binding domain"/>
    <property type="match status" value="1"/>
</dbReference>
<keyword evidence="7" id="KW-1185">Reference proteome</keyword>
<keyword evidence="2" id="KW-0238">DNA-binding</keyword>
<dbReference type="Pfam" id="PF09339">
    <property type="entry name" value="HTH_IclR"/>
    <property type="match status" value="1"/>
</dbReference>
<reference evidence="6" key="1">
    <citation type="submission" date="2022-05" db="EMBL/GenBank/DDBJ databases">
        <title>Jatrophihabitans sp. SB3-54 whole genome sequence.</title>
        <authorList>
            <person name="Suh M.K."/>
            <person name="Eom M.K."/>
            <person name="Kim J.S."/>
            <person name="Kim H.S."/>
            <person name="Do H.E."/>
            <person name="Shin Y.K."/>
            <person name="Lee J.-S."/>
        </authorList>
    </citation>
    <scope>NUCLEOTIDE SEQUENCE</scope>
    <source>
        <strain evidence="6">SB3-54</strain>
    </source>
</reference>
<gene>
    <name evidence="6" type="ORF">M6B22_09520</name>
</gene>
<feature type="domain" description="HTH iclR-type" evidence="4">
    <location>
        <begin position="9"/>
        <end position="70"/>
    </location>
</feature>
<dbReference type="InterPro" id="IPR036388">
    <property type="entry name" value="WH-like_DNA-bd_sf"/>
</dbReference>
<sequence length="251" mass="26862">MTQPTTRPLTSARRTLEVLDAIATFRRPFRAPDLSAALGWSRATTYQQLVTLVTAGWLERGSDGDYRLSVRAARISSAAAAQAAPAERLLAVLQELVSRTREAASVALLDDLDARVLWRVVPDRPVSASVPRVTTLSARSASVHVLLAYLPAERRQQLRRSAPARSGFLSERTLAAVRKAGHAIYRSTDADGVAAVAAPIFDAEGSCAAALAVTGPSSRFEPESAIEATFAAAERISQLWQYVGDPAQNLG</sequence>
<evidence type="ECO:0000256" key="2">
    <source>
        <dbReference type="ARBA" id="ARBA00023125"/>
    </source>
</evidence>
<dbReference type="InterPro" id="IPR050707">
    <property type="entry name" value="HTH_MetabolicPath_Reg"/>
</dbReference>
<dbReference type="InterPro" id="IPR036390">
    <property type="entry name" value="WH_DNA-bd_sf"/>
</dbReference>
<dbReference type="PANTHER" id="PTHR30136">
    <property type="entry name" value="HELIX-TURN-HELIX TRANSCRIPTIONAL REGULATOR, ICLR FAMILY"/>
    <property type="match status" value="1"/>
</dbReference>
<evidence type="ECO:0000313" key="7">
    <source>
        <dbReference type="Proteomes" id="UP001164693"/>
    </source>
</evidence>
<protein>
    <submittedName>
        <fullName evidence="6">Helix-turn-helix domain-containing protein</fullName>
    </submittedName>
</protein>
<evidence type="ECO:0000259" key="5">
    <source>
        <dbReference type="PROSITE" id="PS51078"/>
    </source>
</evidence>
<keyword evidence="3" id="KW-0804">Transcription</keyword>
<evidence type="ECO:0000256" key="1">
    <source>
        <dbReference type="ARBA" id="ARBA00023015"/>
    </source>
</evidence>
<dbReference type="SUPFAM" id="SSF55781">
    <property type="entry name" value="GAF domain-like"/>
    <property type="match status" value="1"/>
</dbReference>
<dbReference type="PANTHER" id="PTHR30136:SF35">
    <property type="entry name" value="HTH-TYPE TRANSCRIPTIONAL REGULATOR RV1719"/>
    <property type="match status" value="1"/>
</dbReference>
<accession>A0ABY7K2C6</accession>
<dbReference type="InterPro" id="IPR005471">
    <property type="entry name" value="Tscrpt_reg_IclR_N"/>
</dbReference>
<organism evidence="6 7">
    <name type="scientific">Jatrophihabitans cynanchi</name>
    <dbReference type="NCBI Taxonomy" id="2944128"/>
    <lineage>
        <taxon>Bacteria</taxon>
        <taxon>Bacillati</taxon>
        <taxon>Actinomycetota</taxon>
        <taxon>Actinomycetes</taxon>
        <taxon>Jatrophihabitantales</taxon>
        <taxon>Jatrophihabitantaceae</taxon>
        <taxon>Jatrophihabitans</taxon>
    </lineage>
</organism>
<dbReference type="Pfam" id="PF01614">
    <property type="entry name" value="IclR_C"/>
    <property type="match status" value="1"/>
</dbReference>
<dbReference type="EMBL" id="CP097463">
    <property type="protein sequence ID" value="WAX58977.1"/>
    <property type="molecule type" value="Genomic_DNA"/>
</dbReference>
<dbReference type="PROSITE" id="PS51077">
    <property type="entry name" value="HTH_ICLR"/>
    <property type="match status" value="1"/>
</dbReference>
<dbReference type="PROSITE" id="PS51078">
    <property type="entry name" value="ICLR_ED"/>
    <property type="match status" value="1"/>
</dbReference>
<feature type="domain" description="IclR-ED" evidence="5">
    <location>
        <begin position="71"/>
        <end position="251"/>
    </location>
</feature>
<evidence type="ECO:0000259" key="4">
    <source>
        <dbReference type="PROSITE" id="PS51077"/>
    </source>
</evidence>
<dbReference type="InterPro" id="IPR029016">
    <property type="entry name" value="GAF-like_dom_sf"/>
</dbReference>